<reference evidence="1 2" key="1">
    <citation type="submission" date="2018-02" db="EMBL/GenBank/DDBJ databases">
        <title>Draft genome sequences of four Legionella pneumophila clinical strains isolated in Ontario.</title>
        <authorList>
            <person name="Fortuna A."/>
            <person name="Ramnarine R."/>
            <person name="Li A."/>
            <person name="Frantz C."/>
            <person name="Mallo G."/>
        </authorList>
    </citation>
    <scope>NUCLEOTIDE SEQUENCE [LARGE SCALE GENOMIC DNA]</scope>
    <source>
        <strain evidence="1 2">LG61</strain>
    </source>
</reference>
<dbReference type="AlphaFoldDB" id="A0A2S6F3B8"/>
<gene>
    <name evidence="1" type="ORF">C3928_04115</name>
</gene>
<dbReference type="OrthoDB" id="5652606at2"/>
<dbReference type="RefSeq" id="WP_050598227.1">
    <property type="nucleotide sequence ID" value="NZ_CP017601.1"/>
</dbReference>
<evidence type="ECO:0000313" key="2">
    <source>
        <dbReference type="Proteomes" id="UP000239239"/>
    </source>
</evidence>
<dbReference type="Proteomes" id="UP000239239">
    <property type="component" value="Unassembled WGS sequence"/>
</dbReference>
<sequence length="170" mass="19782">MPRIERNRKIDNFIKIAFQRIRDTMRLLTSTSADTFSEEDKSQLDFQFQALSAYEDRVVSEFRTLQIEKSPPPASVLRIYQSALEESKKAINHLKGDSESCELILTNFEEVTKFCINVLTKENGMKFFDTKGLNVEEVKRVNGEIQESWETFTKENNIINSPKQIFSKNM</sequence>
<accession>A0A2S6F3B8</accession>
<proteinExistence type="predicted"/>
<protein>
    <submittedName>
        <fullName evidence="1">Uncharacterized protein</fullName>
    </submittedName>
</protein>
<organism evidence="1 2">
    <name type="scientific">Legionella pneumophila</name>
    <dbReference type="NCBI Taxonomy" id="446"/>
    <lineage>
        <taxon>Bacteria</taxon>
        <taxon>Pseudomonadati</taxon>
        <taxon>Pseudomonadota</taxon>
        <taxon>Gammaproteobacteria</taxon>
        <taxon>Legionellales</taxon>
        <taxon>Legionellaceae</taxon>
        <taxon>Legionella</taxon>
    </lineage>
</organism>
<comment type="caution">
    <text evidence="1">The sequence shown here is derived from an EMBL/GenBank/DDBJ whole genome shotgun (WGS) entry which is preliminary data.</text>
</comment>
<name>A0A2S6F3B8_LEGPN</name>
<dbReference type="EMBL" id="PQWY01000008">
    <property type="protein sequence ID" value="PPK31928.1"/>
    <property type="molecule type" value="Genomic_DNA"/>
</dbReference>
<evidence type="ECO:0000313" key="1">
    <source>
        <dbReference type="EMBL" id="PPK31928.1"/>
    </source>
</evidence>